<dbReference type="Gene3D" id="3.90.226.10">
    <property type="entry name" value="2-enoyl-CoA Hydratase, Chain A, domain 1"/>
    <property type="match status" value="4"/>
</dbReference>
<keyword evidence="5" id="KW-0720">Serine protease</keyword>
<dbReference type="Proteomes" id="UP000468650">
    <property type="component" value="Unassembled WGS sequence"/>
</dbReference>
<evidence type="ECO:0000259" key="8">
    <source>
        <dbReference type="Pfam" id="PF01343"/>
    </source>
</evidence>
<accession>A0A6N6RF24</accession>
<evidence type="ECO:0000256" key="5">
    <source>
        <dbReference type="ARBA" id="ARBA00022825"/>
    </source>
</evidence>
<dbReference type="InterPro" id="IPR004634">
    <property type="entry name" value="Pept_S49_pIV"/>
</dbReference>
<feature type="active site" description="Proton donor/acceptor" evidence="7">
    <location>
        <position position="188"/>
    </location>
</feature>
<dbReference type="InterPro" id="IPR047217">
    <property type="entry name" value="S49_SppA_67K_type_N"/>
</dbReference>
<dbReference type="InterPro" id="IPR029045">
    <property type="entry name" value="ClpP/crotonase-like_dom_sf"/>
</dbReference>
<comment type="caution">
    <text evidence="9">The sequence shown here is derived from an EMBL/GenBank/DDBJ whole genome shotgun (WGS) entry which is preliminary data.</text>
</comment>
<evidence type="ECO:0000256" key="4">
    <source>
        <dbReference type="ARBA" id="ARBA00022801"/>
    </source>
</evidence>
<reference evidence="9 10" key="1">
    <citation type="submission" date="2019-09" db="EMBL/GenBank/DDBJ databases">
        <title>Genomes of family Cryomorphaceae.</title>
        <authorList>
            <person name="Bowman J.P."/>
        </authorList>
    </citation>
    <scope>NUCLEOTIDE SEQUENCE [LARGE SCALE GENOMIC DNA]</scope>
    <source>
        <strain evidence="9 10">LMG 25704</strain>
    </source>
</reference>
<sequence>MKAFFRTYLASFLAGMTLFFLGLIVLLASGGSKDKPIASDSVLHIKFSGVMQDYVPRNNFPTLNEILGEQGAMSMEEIVFNIYKAAADENIESIFLDIDLFSAGTPQLREIRTALQVFQDSGKHVNAYASIMTRPGYYVGSVADSLWLSPTGVMEWNGLASSRPYLKGALDKLGIKMNLIRGSDNAYKSAGEPLIAEKMSDANREQISSYLNSVWMSSLEDIASDGRVTVESLNTLADNGVIVRPEEALEAGLVDALLYEDEVMDKYYRSGEYKYSTLVSVKRYSREPSTVRGDFQNRIAILYAEGDVALGKSSDGTMGSETIVEALRDIRTNDKIKALVLRINSPGGVSLAGDAMWREVQLVREVMPVVVSMGNVAASAGYQIAAPADTIVAQPQTITGSIGVFMLYPTAEELMNEKLGIHFETVATNAMGDFGTFDRPLTEAEYEVLQKNVDHFYGHFKDQVANGRGLERTYVDSIARGRVWTGTQALNNGLVDVQGGLIDAIRIAKEMANLEGAPRISSYPPSTDPLNELLQSMSAQQRSSIEAELGPLAPVYQQWKEIEPMMGIQKRMTEYSMEQPL</sequence>
<dbReference type="CDD" id="cd07018">
    <property type="entry name" value="S49_SppA_67K_type"/>
    <property type="match status" value="1"/>
</dbReference>
<organism evidence="9 10">
    <name type="scientific">Phaeocystidibacter luteus</name>
    <dbReference type="NCBI Taxonomy" id="911197"/>
    <lineage>
        <taxon>Bacteria</taxon>
        <taxon>Pseudomonadati</taxon>
        <taxon>Bacteroidota</taxon>
        <taxon>Flavobacteriia</taxon>
        <taxon>Flavobacteriales</taxon>
        <taxon>Phaeocystidibacteraceae</taxon>
        <taxon>Phaeocystidibacter</taxon>
    </lineage>
</organism>
<dbReference type="NCBIfam" id="TIGR00706">
    <property type="entry name" value="SppA_dom"/>
    <property type="match status" value="1"/>
</dbReference>
<keyword evidence="3" id="KW-0645">Protease</keyword>
<keyword evidence="4" id="KW-0378">Hydrolase</keyword>
<dbReference type="AlphaFoldDB" id="A0A6N6RF24"/>
<comment type="similarity">
    <text evidence="2">Belongs to the peptidase S49 family.</text>
</comment>
<evidence type="ECO:0000256" key="6">
    <source>
        <dbReference type="ARBA" id="ARBA00023136"/>
    </source>
</evidence>
<dbReference type="NCBIfam" id="TIGR00705">
    <property type="entry name" value="SppA_67K"/>
    <property type="match status" value="1"/>
</dbReference>
<feature type="domain" description="Peptidase S49" evidence="8">
    <location>
        <begin position="118"/>
        <end position="266"/>
    </location>
</feature>
<dbReference type="OrthoDB" id="9764363at2"/>
<dbReference type="GO" id="GO:0016020">
    <property type="term" value="C:membrane"/>
    <property type="evidence" value="ECO:0007669"/>
    <property type="project" value="UniProtKB-SubCell"/>
</dbReference>
<evidence type="ECO:0000256" key="2">
    <source>
        <dbReference type="ARBA" id="ARBA00008683"/>
    </source>
</evidence>
<dbReference type="InterPro" id="IPR004635">
    <property type="entry name" value="Pept_S49_SppA"/>
</dbReference>
<dbReference type="InterPro" id="IPR047272">
    <property type="entry name" value="S49_SppA_C"/>
</dbReference>
<proteinExistence type="inferred from homology"/>
<keyword evidence="6" id="KW-0472">Membrane</keyword>
<protein>
    <submittedName>
        <fullName evidence="9">Signal peptide peptidase SppA</fullName>
    </submittedName>
</protein>
<dbReference type="SUPFAM" id="SSF52096">
    <property type="entry name" value="ClpP/crotonase"/>
    <property type="match status" value="2"/>
</dbReference>
<dbReference type="Pfam" id="PF01343">
    <property type="entry name" value="Peptidase_S49"/>
    <property type="match status" value="2"/>
</dbReference>
<dbReference type="GO" id="GO:0006465">
    <property type="term" value="P:signal peptide processing"/>
    <property type="evidence" value="ECO:0007669"/>
    <property type="project" value="InterPro"/>
</dbReference>
<dbReference type="PIRSF" id="PIRSF001217">
    <property type="entry name" value="Protease_4_SppA"/>
    <property type="match status" value="1"/>
</dbReference>
<dbReference type="EMBL" id="WBVO01000017">
    <property type="protein sequence ID" value="KAB2805327.1"/>
    <property type="molecule type" value="Genomic_DNA"/>
</dbReference>
<feature type="domain" description="Peptidase S49" evidence="8">
    <location>
        <begin position="364"/>
        <end position="514"/>
    </location>
</feature>
<comment type="subcellular location">
    <subcellularLocation>
        <location evidence="1">Membrane</location>
    </subcellularLocation>
</comment>
<dbReference type="CDD" id="cd07023">
    <property type="entry name" value="S49_Sppa_N_C"/>
    <property type="match status" value="1"/>
</dbReference>
<gene>
    <name evidence="9" type="primary">sppA</name>
    <name evidence="9" type="ORF">F8C67_14055</name>
</gene>
<feature type="active site" description="Nucleophile" evidence="7">
    <location>
        <position position="379"/>
    </location>
</feature>
<evidence type="ECO:0000313" key="10">
    <source>
        <dbReference type="Proteomes" id="UP000468650"/>
    </source>
</evidence>
<dbReference type="InterPro" id="IPR002142">
    <property type="entry name" value="Peptidase_S49"/>
</dbReference>
<dbReference type="RefSeq" id="WP_151668502.1">
    <property type="nucleotide sequence ID" value="NZ_WBVO01000017.1"/>
</dbReference>
<dbReference type="GO" id="GO:0008236">
    <property type="term" value="F:serine-type peptidase activity"/>
    <property type="evidence" value="ECO:0007669"/>
    <property type="project" value="UniProtKB-KW"/>
</dbReference>
<evidence type="ECO:0000256" key="7">
    <source>
        <dbReference type="PIRSR" id="PIRSR001217-1"/>
    </source>
</evidence>
<evidence type="ECO:0000256" key="3">
    <source>
        <dbReference type="ARBA" id="ARBA00022670"/>
    </source>
</evidence>
<evidence type="ECO:0000313" key="9">
    <source>
        <dbReference type="EMBL" id="KAB2805327.1"/>
    </source>
</evidence>
<evidence type="ECO:0000256" key="1">
    <source>
        <dbReference type="ARBA" id="ARBA00004370"/>
    </source>
</evidence>
<dbReference type="PANTHER" id="PTHR33209:SF1">
    <property type="entry name" value="PEPTIDASE S49 DOMAIN-CONTAINING PROTEIN"/>
    <property type="match status" value="1"/>
</dbReference>
<name>A0A6N6RF24_9FLAO</name>
<keyword evidence="10" id="KW-1185">Reference proteome</keyword>
<dbReference type="PANTHER" id="PTHR33209">
    <property type="entry name" value="PROTEASE 4"/>
    <property type="match status" value="1"/>
</dbReference>